<dbReference type="GO" id="GO:0005975">
    <property type="term" value="P:carbohydrate metabolic process"/>
    <property type="evidence" value="ECO:0007669"/>
    <property type="project" value="UniProtKB-ARBA"/>
</dbReference>
<gene>
    <name evidence="2" type="ORF">CLV60_103417</name>
</gene>
<comment type="caution">
    <text evidence="2">The sequence shown here is derived from an EMBL/GenBank/DDBJ whole genome shotgun (WGS) entry which is preliminary data.</text>
</comment>
<dbReference type="AlphaFoldDB" id="A0A2P8GC51"/>
<organism evidence="2 3">
    <name type="scientific">Dyadobacter jiangsuensis</name>
    <dbReference type="NCBI Taxonomy" id="1591085"/>
    <lineage>
        <taxon>Bacteria</taxon>
        <taxon>Pseudomonadati</taxon>
        <taxon>Bacteroidota</taxon>
        <taxon>Cytophagia</taxon>
        <taxon>Cytophagales</taxon>
        <taxon>Spirosomataceae</taxon>
        <taxon>Dyadobacter</taxon>
    </lineage>
</organism>
<accession>A0A2P8GC51</accession>
<keyword evidence="3" id="KW-1185">Reference proteome</keyword>
<evidence type="ECO:0000256" key="1">
    <source>
        <dbReference type="SAM" id="SignalP"/>
    </source>
</evidence>
<dbReference type="NCBIfam" id="TIGR04183">
    <property type="entry name" value="Por_Secre_tail"/>
    <property type="match status" value="1"/>
</dbReference>
<keyword evidence="1" id="KW-0732">Signal</keyword>
<feature type="signal peptide" evidence="1">
    <location>
        <begin position="1"/>
        <end position="32"/>
    </location>
</feature>
<reference evidence="2 3" key="1">
    <citation type="submission" date="2018-03" db="EMBL/GenBank/DDBJ databases">
        <title>Genomic Encyclopedia of Archaeal and Bacterial Type Strains, Phase II (KMG-II): from individual species to whole genera.</title>
        <authorList>
            <person name="Goeker M."/>
        </authorList>
    </citation>
    <scope>NUCLEOTIDE SEQUENCE [LARGE SCALE GENOMIC DNA]</scope>
    <source>
        <strain evidence="2 3">DSM 29057</strain>
    </source>
</reference>
<evidence type="ECO:0000313" key="2">
    <source>
        <dbReference type="EMBL" id="PSL31551.1"/>
    </source>
</evidence>
<dbReference type="Proteomes" id="UP000241964">
    <property type="component" value="Unassembled WGS sequence"/>
</dbReference>
<dbReference type="Gene3D" id="2.60.40.2700">
    <property type="match status" value="1"/>
</dbReference>
<name>A0A2P8GC51_9BACT</name>
<evidence type="ECO:0000313" key="3">
    <source>
        <dbReference type="Proteomes" id="UP000241964"/>
    </source>
</evidence>
<dbReference type="EMBL" id="PYAS01000003">
    <property type="protein sequence ID" value="PSL31551.1"/>
    <property type="molecule type" value="Genomic_DNA"/>
</dbReference>
<dbReference type="InterPro" id="IPR013320">
    <property type="entry name" value="ConA-like_dom_sf"/>
</dbReference>
<feature type="chain" id="PRO_5015131207" evidence="1">
    <location>
        <begin position="33"/>
        <end position="1143"/>
    </location>
</feature>
<protein>
    <submittedName>
        <fullName evidence="2">Putative secreted protein (Por secretion system target)</fullName>
    </submittedName>
</protein>
<sequence length="1143" mass="121244">MKQFYLINQNLISLSRSALFFTFVFCALTVQAQVVTSQVGTGTSTNSYIPLNAYYGYSYTQQIYTAAQLSEAGALPGTVIQKIRFFLLSANVSNLNNGAGWTIYIGNSPRTEFASNTDWEPVANLTQVFSGTVSFPSSPGWVEITLSSPYAWNGSDNLVIAVDENTPGYAGSTVYWQATNTSALNRSIYFYADSNNPNPASPPTASGRAAAFSNLQLDFLQTPCTGLPEPGITIAANPSLCGSGSSLLTLQDSHAQYSGITYQWQSSADGVTGWQNIDGANAFSYTATPTATTWYRANLTCGALMSSSGPVEVAVHPLPEVTVNSADVVYCTGSQATLTASGASTYQWAPATELSAVTGATVQASPVIPRVYTVTGTDQNGCQNTATVKVSPIPLFTPMAVASPGISCGSGVPVTVTISNPPSSGGLEYQLSDTTGNVIVPWQSATSLTFTPTSSGNLQYRLLARDPTCDQLSRTSVVKVYYGFSADVTALSECSGADRKIIITNPQGADLTSESWQQDFNLATLPAGVTLYGSASLSNGRALVTPSATSQKGAVEISGLGSLTPQSVELDFLLTADQPIDVFGTGGGDGIAWSFGDDATYSGGITNGAGSKLRLVFDAANNGSDNGNARGIYLTYGYTANSQMGPASAGVLAYNPDMSWRFQTDKPVRIVIDDESKLTLTCDGNVIFDHIQLPPAYAAADKSQWKHLFTAFTGGDALRFAFDELSIRYTRQDFVYGISPGGTGLPPASWQSANTFAGLVASDSLDVWIASAGTPASCNKLLGTYRFSGPIAIAVASATKTGAQGGDTAMAYTNDNCELIALIKSDSDSLGNVIVTVGVLDSTMMHRNQPYVGRYYDISASKVGGGTVTLYFRDDEIADYNTTVAAIGSSLFPAIGPNGENLQITAFHASGPGDGPQGYNGTGAEVIIPSAIVHHGSEGFWEVTFHTAGFSGFFAHTNLNGNPLPVKLVSFAAKPLADQTVELQWQTAQERGNERFVIEHSKDLVHFEKVAEIRDVAGNSDALHYYRVVDTRPYLGTSYYRLLQYDVDGTRSVSRIVTVILRSEGYSLYPNPLAGQFFSVGVDEPGLARISLYNARGEKIAFNINSKGAQMVTIQPAQMLVAGVYTITVSERATRRSYKLVVQ</sequence>
<dbReference type="SUPFAM" id="SSF49899">
    <property type="entry name" value="Concanavalin A-like lectins/glucanases"/>
    <property type="match status" value="1"/>
</dbReference>
<dbReference type="GO" id="GO:0004553">
    <property type="term" value="F:hydrolase activity, hydrolyzing O-glycosyl compounds"/>
    <property type="evidence" value="ECO:0007669"/>
    <property type="project" value="UniProtKB-ARBA"/>
</dbReference>
<dbReference type="InterPro" id="IPR026444">
    <property type="entry name" value="Secre_tail"/>
</dbReference>
<dbReference type="RefSeq" id="WP_170118743.1">
    <property type="nucleotide sequence ID" value="NZ_PYAS01000003.1"/>
</dbReference>
<proteinExistence type="predicted"/>